<feature type="non-terminal residue" evidence="1">
    <location>
        <position position="1"/>
    </location>
</feature>
<reference evidence="1" key="1">
    <citation type="submission" date="2021-06" db="EMBL/GenBank/DDBJ databases">
        <authorList>
            <person name="Kallberg Y."/>
            <person name="Tangrot J."/>
            <person name="Rosling A."/>
        </authorList>
    </citation>
    <scope>NUCLEOTIDE SEQUENCE</scope>
    <source>
        <strain evidence="1">MA461A</strain>
    </source>
</reference>
<organism evidence="1 2">
    <name type="scientific">Racocetra persica</name>
    <dbReference type="NCBI Taxonomy" id="160502"/>
    <lineage>
        <taxon>Eukaryota</taxon>
        <taxon>Fungi</taxon>
        <taxon>Fungi incertae sedis</taxon>
        <taxon>Mucoromycota</taxon>
        <taxon>Glomeromycotina</taxon>
        <taxon>Glomeromycetes</taxon>
        <taxon>Diversisporales</taxon>
        <taxon>Gigasporaceae</taxon>
        <taxon>Racocetra</taxon>
    </lineage>
</organism>
<protein>
    <submittedName>
        <fullName evidence="1">18999_t:CDS:1</fullName>
    </submittedName>
</protein>
<dbReference type="Proteomes" id="UP000789920">
    <property type="component" value="Unassembled WGS sequence"/>
</dbReference>
<name>A0ACA9SLB7_9GLOM</name>
<evidence type="ECO:0000313" key="1">
    <source>
        <dbReference type="EMBL" id="CAG8843205.1"/>
    </source>
</evidence>
<accession>A0ACA9SLB7</accession>
<evidence type="ECO:0000313" key="2">
    <source>
        <dbReference type="Proteomes" id="UP000789920"/>
    </source>
</evidence>
<dbReference type="EMBL" id="CAJVQC010137370">
    <property type="protein sequence ID" value="CAG8843205.1"/>
    <property type="molecule type" value="Genomic_DNA"/>
</dbReference>
<gene>
    <name evidence="1" type="ORF">RPERSI_LOCUS32655</name>
</gene>
<proteinExistence type="predicted"/>
<comment type="caution">
    <text evidence="1">The sequence shown here is derived from an EMBL/GenBank/DDBJ whole genome shotgun (WGS) entry which is preliminary data.</text>
</comment>
<keyword evidence="2" id="KW-1185">Reference proteome</keyword>
<sequence length="72" mass="8383">HPKNILINDGQVLISEFSMIKQFDDIFTLSSSNTQEMVAYIDPQYLLNEKGFKPNRKLGAHEWCFSVLQFVF</sequence>
<feature type="non-terminal residue" evidence="1">
    <location>
        <position position="72"/>
    </location>
</feature>